<evidence type="ECO:0000313" key="2">
    <source>
        <dbReference type="EMBL" id="SPF31064.1"/>
    </source>
</evidence>
<feature type="transmembrane region" description="Helical" evidence="1">
    <location>
        <begin position="171"/>
        <end position="195"/>
    </location>
</feature>
<dbReference type="EMBL" id="OMKW01000004">
    <property type="protein sequence ID" value="SPF31064.1"/>
    <property type="molecule type" value="Genomic_DNA"/>
</dbReference>
<dbReference type="RefSeq" id="WP_108783736.1">
    <property type="nucleotide sequence ID" value="NZ_OMKW01000004.1"/>
</dbReference>
<evidence type="ECO:0008006" key="4">
    <source>
        <dbReference type="Google" id="ProtNLM"/>
    </source>
</evidence>
<proteinExistence type="predicted"/>
<name>A0A2R8AFP7_9RHOB</name>
<evidence type="ECO:0000313" key="3">
    <source>
        <dbReference type="Proteomes" id="UP000244932"/>
    </source>
</evidence>
<dbReference type="OrthoDB" id="7631418at2"/>
<feature type="transmembrane region" description="Helical" evidence="1">
    <location>
        <begin position="73"/>
        <end position="93"/>
    </location>
</feature>
<dbReference type="Proteomes" id="UP000244932">
    <property type="component" value="Unassembled WGS sequence"/>
</dbReference>
<feature type="transmembrane region" description="Helical" evidence="1">
    <location>
        <begin position="30"/>
        <end position="52"/>
    </location>
</feature>
<dbReference type="AlphaFoldDB" id="A0A2R8AFP7"/>
<evidence type="ECO:0000256" key="1">
    <source>
        <dbReference type="SAM" id="Phobius"/>
    </source>
</evidence>
<gene>
    <name evidence="2" type="ORF">POI8812_03415</name>
</gene>
<sequence>MNTPAHLIVSAALFARSAEPGSEQRRINRMAIAGGLLPDFTLYFAFIYAVFLRGVTPNTFFGEMYFSSAFQRLFSIDNSFIFWGIGLAAAFIWRSRWAIAFTVSALVHLLSDFLLHHDDARRQFWPLTDWVFESPVSYWDPAHYGNLFGPVEILLCVALLAVLWRRFAGRWARIAIGLGIVTQIAPTVAFAIMFAG</sequence>
<keyword evidence="1" id="KW-1133">Transmembrane helix</keyword>
<keyword evidence="1" id="KW-0472">Membrane</keyword>
<reference evidence="2 3" key="1">
    <citation type="submission" date="2018-03" db="EMBL/GenBank/DDBJ databases">
        <authorList>
            <person name="Keele B.F."/>
        </authorList>
    </citation>
    <scope>NUCLEOTIDE SEQUENCE [LARGE SCALE GENOMIC DNA]</scope>
    <source>
        <strain evidence="2 3">CeCT 8812</strain>
    </source>
</reference>
<keyword evidence="1" id="KW-0812">Transmembrane</keyword>
<keyword evidence="3" id="KW-1185">Reference proteome</keyword>
<accession>A0A2R8AFP7</accession>
<organism evidence="2 3">
    <name type="scientific">Pontivivens insulae</name>
    <dbReference type="NCBI Taxonomy" id="1639689"/>
    <lineage>
        <taxon>Bacteria</taxon>
        <taxon>Pseudomonadati</taxon>
        <taxon>Pseudomonadota</taxon>
        <taxon>Alphaproteobacteria</taxon>
        <taxon>Rhodobacterales</taxon>
        <taxon>Paracoccaceae</taxon>
        <taxon>Pontivivens</taxon>
    </lineage>
</organism>
<protein>
    <recommendedName>
        <fullName evidence="4">Phospholipase C/D domain-containing protein</fullName>
    </recommendedName>
</protein>
<feature type="transmembrane region" description="Helical" evidence="1">
    <location>
        <begin position="147"/>
        <end position="164"/>
    </location>
</feature>